<feature type="domain" description="DUF4116" evidence="1">
    <location>
        <begin position="22"/>
        <end position="60"/>
    </location>
</feature>
<evidence type="ECO:0000313" key="3">
    <source>
        <dbReference type="Proteomes" id="UP000054874"/>
    </source>
</evidence>
<protein>
    <recommendedName>
        <fullName evidence="1">DUF4116 domain-containing protein</fullName>
    </recommendedName>
</protein>
<dbReference type="OrthoDB" id="1755814at2"/>
<evidence type="ECO:0000313" key="2">
    <source>
        <dbReference type="EMBL" id="KSV59760.1"/>
    </source>
</evidence>
<proteinExistence type="predicted"/>
<dbReference type="EMBL" id="LNAM01000091">
    <property type="protein sequence ID" value="KSV59760.1"/>
    <property type="molecule type" value="Genomic_DNA"/>
</dbReference>
<accession>A0A0V8QGX0</accession>
<comment type="caution">
    <text evidence="2">The sequence shown here is derived from an EMBL/GenBank/DDBJ whole genome shotgun (WGS) entry which is preliminary data.</text>
</comment>
<dbReference type="InterPro" id="IPR025197">
    <property type="entry name" value="DUF4116"/>
</dbReference>
<dbReference type="Pfam" id="PF13475">
    <property type="entry name" value="DUF4116"/>
    <property type="match status" value="1"/>
</dbReference>
<reference evidence="2 3" key="1">
    <citation type="submission" date="2015-11" db="EMBL/GenBank/DDBJ databases">
        <title>Butyribacter intestini gen. nov., sp. nov., a butyric acid-producing bacterium of the family Lachnospiraceae isolated from the human faeces.</title>
        <authorList>
            <person name="Zou Y."/>
            <person name="Xue W."/>
            <person name="Luo G."/>
            <person name="Lv M."/>
        </authorList>
    </citation>
    <scope>NUCLEOTIDE SEQUENCE [LARGE SCALE GENOMIC DNA]</scope>
    <source>
        <strain evidence="2 3">ACET-33324</strain>
    </source>
</reference>
<sequence>MTDLEKIRNKPELLKTMESQTEEMILVAVKQDGMLLQYAWFQSDEIVDAAITQNGLALQWVWDQNEAICLKAVKQNWEALQFVQEQTYAMCVRAIDQSCYAIQFVRNQSVSLILRALLKFRKQVGSNPQKWIRYKEFLKPEFRLATPHLAMRKAVAECTDAGTLCMVLLRFPEMEDAITKKWRGNSLEHTLQTLHDACSTT</sequence>
<evidence type="ECO:0000259" key="1">
    <source>
        <dbReference type="Pfam" id="PF13475"/>
    </source>
</evidence>
<gene>
    <name evidence="2" type="ORF">ASU35_17910</name>
</gene>
<organism evidence="2 3">
    <name type="scientific">Acetivibrio ethanolgignens</name>
    <dbReference type="NCBI Taxonomy" id="290052"/>
    <lineage>
        <taxon>Bacteria</taxon>
        <taxon>Bacillati</taxon>
        <taxon>Bacillota</taxon>
        <taxon>Clostridia</taxon>
        <taxon>Eubacteriales</taxon>
        <taxon>Oscillospiraceae</taxon>
        <taxon>Acetivibrio</taxon>
    </lineage>
</organism>
<dbReference type="RefSeq" id="WP_058352010.1">
    <property type="nucleotide sequence ID" value="NZ_CABMMD010000091.1"/>
</dbReference>
<dbReference type="AlphaFoldDB" id="A0A0V8QGX0"/>
<keyword evidence="3" id="KW-1185">Reference proteome</keyword>
<name>A0A0V8QGX0_9FIRM</name>
<dbReference type="Proteomes" id="UP000054874">
    <property type="component" value="Unassembled WGS sequence"/>
</dbReference>